<feature type="region of interest" description="Disordered" evidence="1">
    <location>
        <begin position="37"/>
        <end position="69"/>
    </location>
</feature>
<dbReference type="EMBL" id="FYEH01000004">
    <property type="protein sequence ID" value="SNB65546.1"/>
    <property type="molecule type" value="Genomic_DNA"/>
</dbReference>
<evidence type="ECO:0000313" key="3">
    <source>
        <dbReference type="Proteomes" id="UP000197065"/>
    </source>
</evidence>
<dbReference type="Proteomes" id="UP000197065">
    <property type="component" value="Unassembled WGS sequence"/>
</dbReference>
<evidence type="ECO:0008006" key="4">
    <source>
        <dbReference type="Google" id="ProtNLM"/>
    </source>
</evidence>
<reference evidence="2 3" key="1">
    <citation type="submission" date="2017-06" db="EMBL/GenBank/DDBJ databases">
        <authorList>
            <person name="Kim H.J."/>
            <person name="Triplett B.A."/>
        </authorList>
    </citation>
    <scope>NUCLEOTIDE SEQUENCE [LARGE SCALE GENOMIC DNA]</scope>
    <source>
        <strain evidence="2 3">B29T1</strain>
    </source>
</reference>
<proteinExistence type="predicted"/>
<protein>
    <recommendedName>
        <fullName evidence="4">MxaH protein</fullName>
    </recommendedName>
</protein>
<gene>
    <name evidence="2" type="ORF">SAMN07250955_104291</name>
</gene>
<sequence length="178" mass="19411">MAKAALPTTIDKGGLMRRRHWLAQATFLLALAACDDGESNKKKSGGSDGRRTVRSDATNDEAWLEAGSKTPPAQWLATRAGKGSAPATVQEIAELLDTADRRFLESDRMIANRSLQLVAMLREAGIKEDPVDLIQAFTGLPADHEGVRSYTKTCELYFNLRHAGKSQTEALAVLDKEQ</sequence>
<keyword evidence="3" id="KW-1185">Reference proteome</keyword>
<dbReference type="PROSITE" id="PS51257">
    <property type="entry name" value="PROKAR_LIPOPROTEIN"/>
    <property type="match status" value="1"/>
</dbReference>
<dbReference type="AlphaFoldDB" id="A0A212R111"/>
<dbReference type="OrthoDB" id="5609383at2"/>
<evidence type="ECO:0000256" key="1">
    <source>
        <dbReference type="SAM" id="MobiDB-lite"/>
    </source>
</evidence>
<name>A0A212R111_9PROT</name>
<accession>A0A212R111</accession>
<organism evidence="2 3">
    <name type="scientific">Arboricoccus pini</name>
    <dbReference type="NCBI Taxonomy" id="1963835"/>
    <lineage>
        <taxon>Bacteria</taxon>
        <taxon>Pseudomonadati</taxon>
        <taxon>Pseudomonadota</taxon>
        <taxon>Alphaproteobacteria</taxon>
        <taxon>Geminicoccales</taxon>
        <taxon>Geminicoccaceae</taxon>
        <taxon>Arboricoccus</taxon>
    </lineage>
</organism>
<evidence type="ECO:0000313" key="2">
    <source>
        <dbReference type="EMBL" id="SNB65546.1"/>
    </source>
</evidence>
<dbReference type="RefSeq" id="WP_088560878.1">
    <property type="nucleotide sequence ID" value="NZ_FYEH01000004.1"/>
</dbReference>